<keyword evidence="2" id="KW-1185">Reference proteome</keyword>
<dbReference type="RefSeq" id="WP_272461443.1">
    <property type="nucleotide sequence ID" value="NZ_JAPFQL010000020.1"/>
</dbReference>
<dbReference type="InterPro" id="IPR036412">
    <property type="entry name" value="HAD-like_sf"/>
</dbReference>
<evidence type="ECO:0000313" key="2">
    <source>
        <dbReference type="Proteomes" id="UP001150259"/>
    </source>
</evidence>
<gene>
    <name evidence="1" type="ORF">OO014_06325</name>
</gene>
<dbReference type="Gene3D" id="3.40.50.1000">
    <property type="entry name" value="HAD superfamily/HAD-like"/>
    <property type="match status" value="1"/>
</dbReference>
<dbReference type="SUPFAM" id="SSF56784">
    <property type="entry name" value="HAD-like"/>
    <property type="match status" value="1"/>
</dbReference>
<proteinExistence type="predicted"/>
<dbReference type="Pfam" id="PF13242">
    <property type="entry name" value="Hydrolase_like"/>
    <property type="match status" value="1"/>
</dbReference>
<accession>A0ABT5GF46</accession>
<name>A0ABT5GF46_9MICO</name>
<dbReference type="Proteomes" id="UP001150259">
    <property type="component" value="Unassembled WGS sequence"/>
</dbReference>
<dbReference type="EMBL" id="JAPFQL010000020">
    <property type="protein sequence ID" value="MDC5696869.1"/>
    <property type="molecule type" value="Genomic_DNA"/>
</dbReference>
<reference evidence="1 2" key="1">
    <citation type="submission" date="2022-11" db="EMBL/GenBank/DDBJ databases">
        <title>Anaerobic phenanthrene biodegradation by a DNRA strain PheN6.</title>
        <authorList>
            <person name="Zhang Z."/>
        </authorList>
    </citation>
    <scope>NUCLEOTIDE SEQUENCE [LARGE SCALE GENOMIC DNA]</scope>
    <source>
        <strain evidence="1 2">PheN6</strain>
    </source>
</reference>
<organism evidence="1 2">
    <name type="scientific">Intrasporangium calvum</name>
    <dbReference type="NCBI Taxonomy" id="53358"/>
    <lineage>
        <taxon>Bacteria</taxon>
        <taxon>Bacillati</taxon>
        <taxon>Actinomycetota</taxon>
        <taxon>Actinomycetes</taxon>
        <taxon>Micrococcales</taxon>
        <taxon>Intrasporangiaceae</taxon>
        <taxon>Intrasporangium</taxon>
    </lineage>
</organism>
<protein>
    <submittedName>
        <fullName evidence="1">HAD hydrolase-like protein</fullName>
    </submittedName>
</protein>
<evidence type="ECO:0000313" key="1">
    <source>
        <dbReference type="EMBL" id="MDC5696869.1"/>
    </source>
</evidence>
<sequence length="80" mass="8312">MSRGWREALIDGKSLSDAWATSDDVEKSKPEADFVAAALAQVEGASGVMVGDSVYDARVAAMHNIPALGVRTGEASCVLC</sequence>
<comment type="caution">
    <text evidence="1">The sequence shown here is derived from an EMBL/GenBank/DDBJ whole genome shotgun (WGS) entry which is preliminary data.</text>
</comment>
<dbReference type="InterPro" id="IPR023214">
    <property type="entry name" value="HAD_sf"/>
</dbReference>